<reference evidence="1" key="1">
    <citation type="submission" date="2022-02" db="EMBL/GenBank/DDBJ databases">
        <title>Plant Genome Project.</title>
        <authorList>
            <person name="Zhang R.-G."/>
        </authorList>
    </citation>
    <scope>NUCLEOTIDE SEQUENCE</scope>
    <source>
        <strain evidence="1">AT1</strain>
    </source>
</reference>
<proteinExistence type="predicted"/>
<evidence type="ECO:0000313" key="1">
    <source>
        <dbReference type="EMBL" id="KAI8567634.1"/>
    </source>
</evidence>
<organism evidence="1 2">
    <name type="scientific">Rhododendron molle</name>
    <name type="common">Chinese azalea</name>
    <name type="synonym">Azalea mollis</name>
    <dbReference type="NCBI Taxonomy" id="49168"/>
    <lineage>
        <taxon>Eukaryota</taxon>
        <taxon>Viridiplantae</taxon>
        <taxon>Streptophyta</taxon>
        <taxon>Embryophyta</taxon>
        <taxon>Tracheophyta</taxon>
        <taxon>Spermatophyta</taxon>
        <taxon>Magnoliopsida</taxon>
        <taxon>eudicotyledons</taxon>
        <taxon>Gunneridae</taxon>
        <taxon>Pentapetalae</taxon>
        <taxon>asterids</taxon>
        <taxon>Ericales</taxon>
        <taxon>Ericaceae</taxon>
        <taxon>Ericoideae</taxon>
        <taxon>Rhodoreae</taxon>
        <taxon>Rhododendron</taxon>
    </lineage>
</organism>
<accession>A0ACC0PR68</accession>
<evidence type="ECO:0000313" key="2">
    <source>
        <dbReference type="Proteomes" id="UP001062846"/>
    </source>
</evidence>
<dbReference type="Proteomes" id="UP001062846">
    <property type="component" value="Chromosome 2"/>
</dbReference>
<keyword evidence="2" id="KW-1185">Reference proteome</keyword>
<dbReference type="EMBL" id="CM046389">
    <property type="protein sequence ID" value="KAI8567634.1"/>
    <property type="molecule type" value="Genomic_DNA"/>
</dbReference>
<comment type="caution">
    <text evidence="1">The sequence shown here is derived from an EMBL/GenBank/DDBJ whole genome shotgun (WGS) entry which is preliminary data.</text>
</comment>
<sequence length="279" mass="30933">MEEPERICLDQSFDDSSLKSKYSLAGKILTYKTLNKVGVQNVMNKAWRTEDSFTISALGNNTYAFHFQSEDDLCRVISQEISPINVINYGVRPPEIVAYPKPGDKEDARQKGQVSTVENNSCPEENIRDPAEVISQTIPHGINVGPSTLVGAGLSTWKSGPIPSPVISPYFVEEPDSPQAFHRNPTPETQKSLTLEVAREGEIIKTPFSPRAPMEVALSSVFDRFLSLKRKEREDDEAPQNTKKSGHLIQWKEDAPIRSDSLSISPAIPVSYPLPLPPC</sequence>
<protein>
    <submittedName>
        <fullName evidence="1">Uncharacterized protein</fullName>
    </submittedName>
</protein>
<name>A0ACC0PR68_RHOML</name>
<gene>
    <name evidence="1" type="ORF">RHMOL_Rhmol02G0136700</name>
</gene>